<dbReference type="AlphaFoldDB" id="A0A8C9MNI2"/>
<reference evidence="3" key="2">
    <citation type="submission" date="2025-09" db="UniProtKB">
        <authorList>
            <consortium name="Ensembl"/>
        </authorList>
    </citation>
    <scope>IDENTIFICATION</scope>
</reference>
<evidence type="ECO:0000256" key="1">
    <source>
        <dbReference type="SAM" id="MobiDB-lite"/>
    </source>
</evidence>
<protein>
    <submittedName>
        <fullName evidence="3">Uncharacterized protein</fullName>
    </submittedName>
</protein>
<feature type="chain" id="PRO_5034704461" evidence="2">
    <location>
        <begin position="37"/>
        <end position="126"/>
    </location>
</feature>
<evidence type="ECO:0000256" key="2">
    <source>
        <dbReference type="SAM" id="SignalP"/>
    </source>
</evidence>
<evidence type="ECO:0000313" key="4">
    <source>
        <dbReference type="Proteomes" id="UP000694409"/>
    </source>
</evidence>
<feature type="signal peptide" evidence="2">
    <location>
        <begin position="1"/>
        <end position="36"/>
    </location>
</feature>
<dbReference type="Proteomes" id="UP000694409">
    <property type="component" value="Unassembled WGS sequence"/>
</dbReference>
<keyword evidence="4" id="KW-1185">Reference proteome</keyword>
<feature type="region of interest" description="Disordered" evidence="1">
    <location>
        <begin position="92"/>
        <end position="126"/>
    </location>
</feature>
<accession>A0A8C9MNI2</accession>
<evidence type="ECO:0000313" key="3">
    <source>
        <dbReference type="Ensembl" id="ENSSCAP00000006020.1"/>
    </source>
</evidence>
<organism evidence="3 4">
    <name type="scientific">Serinus canaria</name>
    <name type="common">Island canary</name>
    <name type="synonym">Fringilla canaria</name>
    <dbReference type="NCBI Taxonomy" id="9135"/>
    <lineage>
        <taxon>Eukaryota</taxon>
        <taxon>Metazoa</taxon>
        <taxon>Chordata</taxon>
        <taxon>Craniata</taxon>
        <taxon>Vertebrata</taxon>
        <taxon>Euteleostomi</taxon>
        <taxon>Archelosauria</taxon>
        <taxon>Archosauria</taxon>
        <taxon>Dinosauria</taxon>
        <taxon>Saurischia</taxon>
        <taxon>Theropoda</taxon>
        <taxon>Coelurosauria</taxon>
        <taxon>Aves</taxon>
        <taxon>Neognathae</taxon>
        <taxon>Neoaves</taxon>
        <taxon>Telluraves</taxon>
        <taxon>Australaves</taxon>
        <taxon>Passeriformes</taxon>
        <taxon>Passeroidea</taxon>
        <taxon>Fringillidae</taxon>
        <taxon>Carduelinae</taxon>
        <taxon>Serinus</taxon>
    </lineage>
</organism>
<name>A0A8C9MNI2_SERCA</name>
<reference evidence="3" key="1">
    <citation type="submission" date="2025-08" db="UniProtKB">
        <authorList>
            <consortium name="Ensembl"/>
        </authorList>
    </citation>
    <scope>IDENTIFICATION</scope>
</reference>
<keyword evidence="2" id="KW-0732">Signal</keyword>
<dbReference type="Ensembl" id="ENSSCAT00000006877.1">
    <property type="protein sequence ID" value="ENSSCAP00000006020.1"/>
    <property type="gene ID" value="ENSSCAG00000004721.1"/>
</dbReference>
<sequence length="126" mass="12875">SPAGFVCSQVPPVPRLPPSPGCWCLLPLSLVALAVPGQFPAVPWGWQGAANVTSLFSAGFLLCRAGGDPHRGQARTEMVLEKDSAAELLERGKAGEEHPWLGVGGGCRTPGAGQEPRAPGGPGGSR</sequence>
<proteinExistence type="predicted"/>